<dbReference type="RefSeq" id="XP_040768871.1">
    <property type="nucleotide sequence ID" value="XM_040901750.1"/>
</dbReference>
<sequence length="72" mass="8200">MRASHLRSRSMYLLRLPPSVSCQFVVYIGLADLRVLSCESIADKYTPLPISVQKLELVSRAVPDRMCRTTLF</sequence>
<evidence type="ECO:0000313" key="1">
    <source>
        <dbReference type="EMBL" id="KZT11131.1"/>
    </source>
</evidence>
<keyword evidence="2" id="KW-1185">Reference proteome</keyword>
<dbReference type="Proteomes" id="UP000076871">
    <property type="component" value="Unassembled WGS sequence"/>
</dbReference>
<evidence type="ECO:0000313" key="2">
    <source>
        <dbReference type="Proteomes" id="UP000076871"/>
    </source>
</evidence>
<name>A0A165H1Y2_9APHY</name>
<reference evidence="1 2" key="1">
    <citation type="journal article" date="2016" name="Mol. Biol. Evol.">
        <title>Comparative Genomics of Early-Diverging Mushroom-Forming Fungi Provides Insights into the Origins of Lignocellulose Decay Capabilities.</title>
        <authorList>
            <person name="Nagy L.G."/>
            <person name="Riley R."/>
            <person name="Tritt A."/>
            <person name="Adam C."/>
            <person name="Daum C."/>
            <person name="Floudas D."/>
            <person name="Sun H."/>
            <person name="Yadav J.S."/>
            <person name="Pangilinan J."/>
            <person name="Larsson K.H."/>
            <person name="Matsuura K."/>
            <person name="Barry K."/>
            <person name="Labutti K."/>
            <person name="Kuo R."/>
            <person name="Ohm R.A."/>
            <person name="Bhattacharya S.S."/>
            <person name="Shirouzu T."/>
            <person name="Yoshinaga Y."/>
            <person name="Martin F.M."/>
            <person name="Grigoriev I.V."/>
            <person name="Hibbett D.S."/>
        </authorList>
    </citation>
    <scope>NUCLEOTIDE SEQUENCE [LARGE SCALE GENOMIC DNA]</scope>
    <source>
        <strain evidence="1 2">93-53</strain>
    </source>
</reference>
<gene>
    <name evidence="1" type="ORF">LAESUDRAFT_253853</name>
</gene>
<proteinExistence type="predicted"/>
<dbReference type="GeneID" id="63818782"/>
<organism evidence="1 2">
    <name type="scientific">Laetiporus sulphureus 93-53</name>
    <dbReference type="NCBI Taxonomy" id="1314785"/>
    <lineage>
        <taxon>Eukaryota</taxon>
        <taxon>Fungi</taxon>
        <taxon>Dikarya</taxon>
        <taxon>Basidiomycota</taxon>
        <taxon>Agaricomycotina</taxon>
        <taxon>Agaricomycetes</taxon>
        <taxon>Polyporales</taxon>
        <taxon>Laetiporus</taxon>
    </lineage>
</organism>
<dbReference type="AlphaFoldDB" id="A0A165H1Y2"/>
<protein>
    <submittedName>
        <fullName evidence="1">Uncharacterized protein</fullName>
    </submittedName>
</protein>
<accession>A0A165H1Y2</accession>
<dbReference type="InParanoid" id="A0A165H1Y2"/>
<dbReference type="EMBL" id="KV427607">
    <property type="protein sequence ID" value="KZT11131.1"/>
    <property type="molecule type" value="Genomic_DNA"/>
</dbReference>